<dbReference type="GO" id="GO:0016020">
    <property type="term" value="C:membrane"/>
    <property type="evidence" value="ECO:0007669"/>
    <property type="project" value="InterPro"/>
</dbReference>
<organism evidence="3 4">
    <name type="scientific">Polynucleobacter sphagniphilus</name>
    <dbReference type="NCBI Taxonomy" id="1743169"/>
    <lineage>
        <taxon>Bacteria</taxon>
        <taxon>Pseudomonadati</taxon>
        <taxon>Pseudomonadota</taxon>
        <taxon>Betaproteobacteria</taxon>
        <taxon>Burkholderiales</taxon>
        <taxon>Burkholderiaceae</taxon>
        <taxon>Polynucleobacter</taxon>
    </lineage>
</organism>
<evidence type="ECO:0000259" key="2">
    <source>
        <dbReference type="Pfam" id="PF01478"/>
    </source>
</evidence>
<dbReference type="AlphaFoldDB" id="A0AA43M8U2"/>
<gene>
    <name evidence="3" type="ORF">M2127_001599</name>
</gene>
<dbReference type="Pfam" id="PF01478">
    <property type="entry name" value="Peptidase_A24"/>
    <property type="match status" value="1"/>
</dbReference>
<feature type="transmembrane region" description="Helical" evidence="1">
    <location>
        <begin position="81"/>
        <end position="114"/>
    </location>
</feature>
<dbReference type="EMBL" id="JARXYA010000007">
    <property type="protein sequence ID" value="MDH6504283.1"/>
    <property type="molecule type" value="Genomic_DNA"/>
</dbReference>
<feature type="transmembrane region" description="Helical" evidence="1">
    <location>
        <begin position="29"/>
        <end position="46"/>
    </location>
</feature>
<dbReference type="RefSeq" id="WP_277541450.1">
    <property type="nucleotide sequence ID" value="NZ_JAQFIK010000002.1"/>
</dbReference>
<feature type="transmembrane region" description="Helical" evidence="1">
    <location>
        <begin position="52"/>
        <end position="69"/>
    </location>
</feature>
<keyword evidence="3" id="KW-0378">Hydrolase</keyword>
<feature type="transmembrane region" description="Helical" evidence="1">
    <location>
        <begin position="6"/>
        <end position="22"/>
    </location>
</feature>
<name>A0AA43M8U2_9BURK</name>
<evidence type="ECO:0000256" key="1">
    <source>
        <dbReference type="SAM" id="Phobius"/>
    </source>
</evidence>
<proteinExistence type="predicted"/>
<dbReference type="Gene3D" id="1.20.120.1220">
    <property type="match status" value="1"/>
</dbReference>
<reference evidence="3" key="1">
    <citation type="submission" date="2023-04" db="EMBL/GenBank/DDBJ databases">
        <title>Genome Encyclopedia of Bacteria and Archaea VI: Functional Genomics of Type Strains.</title>
        <authorList>
            <person name="Whitman W."/>
        </authorList>
    </citation>
    <scope>NUCLEOTIDE SEQUENCE</scope>
    <source>
        <strain evidence="3">Enz.4-51</strain>
    </source>
</reference>
<dbReference type="Proteomes" id="UP001161160">
    <property type="component" value="Unassembled WGS sequence"/>
</dbReference>
<keyword evidence="1" id="KW-0472">Membrane</keyword>
<dbReference type="InterPro" id="IPR000045">
    <property type="entry name" value="Prepilin_IV_endopep_pep"/>
</dbReference>
<accession>A0AA43M8U2</accession>
<evidence type="ECO:0000313" key="3">
    <source>
        <dbReference type="EMBL" id="MDH6504283.1"/>
    </source>
</evidence>
<keyword evidence="1" id="KW-0812">Transmembrane</keyword>
<comment type="caution">
    <text evidence="3">The sequence shown here is derived from an EMBL/GenBank/DDBJ whole genome shotgun (WGS) entry which is preliminary data.</text>
</comment>
<feature type="transmembrane region" description="Helical" evidence="1">
    <location>
        <begin position="126"/>
        <end position="151"/>
    </location>
</feature>
<feature type="domain" description="Prepilin type IV endopeptidase peptidase" evidence="2">
    <location>
        <begin position="9"/>
        <end position="109"/>
    </location>
</feature>
<protein>
    <submittedName>
        <fullName evidence="3">Prepilin peptidase CpaA</fullName>
        <ecNumber evidence="3">3.4.23.43</ecNumber>
    </submittedName>
</protein>
<evidence type="ECO:0000313" key="4">
    <source>
        <dbReference type="Proteomes" id="UP001161160"/>
    </source>
</evidence>
<keyword evidence="1" id="KW-1133">Transmembrane helix</keyword>
<dbReference type="EC" id="3.4.23.43" evidence="3"/>
<dbReference type="GO" id="GO:0004190">
    <property type="term" value="F:aspartic-type endopeptidase activity"/>
    <property type="evidence" value="ECO:0007669"/>
    <property type="project" value="UniProtKB-EC"/>
</dbReference>
<sequence>MFISAATPFFAWMLVVSVVDLLSRRISNYMILFGAAYCLGIAWFSVGPISFGASLLGAIVGVALFILPYAKGLIGAGDVKLIGVVGLFMGPILTLSSILYASVMGGICAALYLISKGLLHKTVGNVMGLGISGARIPYAFAISLGALWAFLNPNFL</sequence>
<keyword evidence="4" id="KW-1185">Reference proteome</keyword>